<reference evidence="1 2" key="1">
    <citation type="submission" date="2019-07" db="EMBL/GenBank/DDBJ databases">
        <title>De Novo Assembly of kiwifruit Actinidia rufa.</title>
        <authorList>
            <person name="Sugita-Konishi S."/>
            <person name="Sato K."/>
            <person name="Mori E."/>
            <person name="Abe Y."/>
            <person name="Kisaki G."/>
            <person name="Hamano K."/>
            <person name="Suezawa K."/>
            <person name="Otani M."/>
            <person name="Fukuda T."/>
            <person name="Manabe T."/>
            <person name="Gomi K."/>
            <person name="Tabuchi M."/>
            <person name="Akimitsu K."/>
            <person name="Kataoka I."/>
        </authorList>
    </citation>
    <scope>NUCLEOTIDE SEQUENCE [LARGE SCALE GENOMIC DNA]</scope>
    <source>
        <strain evidence="2">cv. Fuchu</strain>
    </source>
</reference>
<keyword evidence="2" id="KW-1185">Reference proteome</keyword>
<accession>A0A7J0H8R9</accession>
<name>A0A7J0H8R9_9ERIC</name>
<dbReference type="Proteomes" id="UP000585474">
    <property type="component" value="Unassembled WGS sequence"/>
</dbReference>
<protein>
    <submittedName>
        <fullName evidence="1">Uncharacterized protein</fullName>
    </submittedName>
</protein>
<evidence type="ECO:0000313" key="1">
    <source>
        <dbReference type="EMBL" id="GFZ19355.1"/>
    </source>
</evidence>
<dbReference type="AlphaFoldDB" id="A0A7J0H8R9"/>
<organism evidence="1 2">
    <name type="scientific">Actinidia rufa</name>
    <dbReference type="NCBI Taxonomy" id="165716"/>
    <lineage>
        <taxon>Eukaryota</taxon>
        <taxon>Viridiplantae</taxon>
        <taxon>Streptophyta</taxon>
        <taxon>Embryophyta</taxon>
        <taxon>Tracheophyta</taxon>
        <taxon>Spermatophyta</taxon>
        <taxon>Magnoliopsida</taxon>
        <taxon>eudicotyledons</taxon>
        <taxon>Gunneridae</taxon>
        <taxon>Pentapetalae</taxon>
        <taxon>asterids</taxon>
        <taxon>Ericales</taxon>
        <taxon>Actinidiaceae</taxon>
        <taxon>Actinidia</taxon>
    </lineage>
</organism>
<evidence type="ECO:0000313" key="2">
    <source>
        <dbReference type="Proteomes" id="UP000585474"/>
    </source>
</evidence>
<dbReference type="EMBL" id="BJWL01000028">
    <property type="protein sequence ID" value="GFZ19355.1"/>
    <property type="molecule type" value="Genomic_DNA"/>
</dbReference>
<gene>
    <name evidence="1" type="ORF">Acr_28g0000600</name>
</gene>
<sequence length="87" mass="9749">MPLSEMVHLAPRGFTSSFTSLVLTLPISVSSPLVLHLAFHFEEGMTLRLHLYHVSYIHDVFSIWHSPTFTLRSSDTASILGNLMIVP</sequence>
<comment type="caution">
    <text evidence="1">The sequence shown here is derived from an EMBL/GenBank/DDBJ whole genome shotgun (WGS) entry which is preliminary data.</text>
</comment>
<proteinExistence type="predicted"/>